<accession>A0A448DAN3</accession>
<organism evidence="1 2">
    <name type="scientific">Neisseria canis</name>
    <dbReference type="NCBI Taxonomy" id="493"/>
    <lineage>
        <taxon>Bacteria</taxon>
        <taxon>Pseudomonadati</taxon>
        <taxon>Pseudomonadota</taxon>
        <taxon>Betaproteobacteria</taxon>
        <taxon>Neisseriales</taxon>
        <taxon>Neisseriaceae</taxon>
        <taxon>Neisseria</taxon>
    </lineage>
</organism>
<dbReference type="AlphaFoldDB" id="A0A448DAN3"/>
<sequence>MTHRVYICAAVCFDGSGKDNACLKRHLKKHYHLDARRFSRLTLLTLAGSLPLHSGQLPHDTAVYWGGTFSSPSVFNEMIGNVFRHEIAKPFDFLANLHNAPAFHTAAALGLSGLTVFQPVAVEQESWSKPLLLAVNHVQRNGGSVLVGWSHEATEGSGEQEGCCCLCLSSSGTDDMPEITISRVETNEPECGPEQGGLINTVSEWLDRLMLRHNKIRMATGGNIVMEIESGSSVKLLRQTNLE</sequence>
<gene>
    <name evidence="1" type="ORF">NCTC10296_02170</name>
</gene>
<proteinExistence type="predicted"/>
<evidence type="ECO:0000313" key="2">
    <source>
        <dbReference type="Proteomes" id="UP000279284"/>
    </source>
</evidence>
<reference evidence="1 2" key="1">
    <citation type="submission" date="2018-12" db="EMBL/GenBank/DDBJ databases">
        <authorList>
            <consortium name="Pathogen Informatics"/>
        </authorList>
    </citation>
    <scope>NUCLEOTIDE SEQUENCE [LARGE SCALE GENOMIC DNA]</scope>
    <source>
        <strain evidence="1 2">NCTC10296</strain>
    </source>
</reference>
<evidence type="ECO:0008006" key="3">
    <source>
        <dbReference type="Google" id="ProtNLM"/>
    </source>
</evidence>
<protein>
    <recommendedName>
        <fullName evidence="3">Beta-ketoacyl synthase N-terminal domain-containing protein</fullName>
    </recommendedName>
</protein>
<name>A0A448DAN3_9NEIS</name>
<dbReference type="OrthoDB" id="8606909at2"/>
<dbReference type="EMBL" id="LR134313">
    <property type="protein sequence ID" value="VEF03146.1"/>
    <property type="molecule type" value="Genomic_DNA"/>
</dbReference>
<dbReference type="RefSeq" id="WP_085416740.1">
    <property type="nucleotide sequence ID" value="NZ_CAUJPY010000017.1"/>
</dbReference>
<dbReference type="KEGG" id="nci:NCTC10296_02170"/>
<dbReference type="Proteomes" id="UP000279284">
    <property type="component" value="Chromosome"/>
</dbReference>
<evidence type="ECO:0000313" key="1">
    <source>
        <dbReference type="EMBL" id="VEF03146.1"/>
    </source>
</evidence>
<dbReference type="STRING" id="493.BWD07_07550"/>
<keyword evidence="2" id="KW-1185">Reference proteome</keyword>